<accession>A0AAW0MUL3</accession>
<dbReference type="GO" id="GO:0003676">
    <property type="term" value="F:nucleic acid binding"/>
    <property type="evidence" value="ECO:0007669"/>
    <property type="project" value="InterPro"/>
</dbReference>
<gene>
    <name evidence="2" type="ORF">WMY93_028445</name>
</gene>
<organism evidence="2 3">
    <name type="scientific">Mugilogobius chulae</name>
    <name type="common">yellowstripe goby</name>
    <dbReference type="NCBI Taxonomy" id="88201"/>
    <lineage>
        <taxon>Eukaryota</taxon>
        <taxon>Metazoa</taxon>
        <taxon>Chordata</taxon>
        <taxon>Craniata</taxon>
        <taxon>Vertebrata</taxon>
        <taxon>Euteleostomi</taxon>
        <taxon>Actinopterygii</taxon>
        <taxon>Neopterygii</taxon>
        <taxon>Teleostei</taxon>
        <taxon>Neoteleostei</taxon>
        <taxon>Acanthomorphata</taxon>
        <taxon>Gobiaria</taxon>
        <taxon>Gobiiformes</taxon>
        <taxon>Gobioidei</taxon>
        <taxon>Gobiidae</taxon>
        <taxon>Gobionellinae</taxon>
        <taxon>Mugilogobius</taxon>
    </lineage>
</organism>
<feature type="chain" id="PRO_5043329004" evidence="1">
    <location>
        <begin position="16"/>
        <end position="249"/>
    </location>
</feature>
<name>A0AAW0MUL3_9GOBI</name>
<dbReference type="InterPro" id="IPR052709">
    <property type="entry name" value="Transposase-MT_Hybrid"/>
</dbReference>
<keyword evidence="3" id="KW-1185">Reference proteome</keyword>
<comment type="caution">
    <text evidence="2">The sequence shown here is derived from an EMBL/GenBank/DDBJ whole genome shotgun (WGS) entry which is preliminary data.</text>
</comment>
<dbReference type="EMBL" id="JBBPFD010000021">
    <property type="protein sequence ID" value="KAK7882271.1"/>
    <property type="molecule type" value="Genomic_DNA"/>
</dbReference>
<evidence type="ECO:0000313" key="2">
    <source>
        <dbReference type="EMBL" id="KAK7882271.1"/>
    </source>
</evidence>
<dbReference type="AlphaFoldDB" id="A0AAW0MUL3"/>
<evidence type="ECO:0000313" key="3">
    <source>
        <dbReference type="Proteomes" id="UP001460270"/>
    </source>
</evidence>
<feature type="signal peptide" evidence="1">
    <location>
        <begin position="1"/>
        <end position="15"/>
    </location>
</feature>
<evidence type="ECO:0000256" key="1">
    <source>
        <dbReference type="SAM" id="SignalP"/>
    </source>
</evidence>
<dbReference type="PANTHER" id="PTHR46060">
    <property type="entry name" value="MARINER MOS1 TRANSPOSASE-LIKE PROTEIN"/>
    <property type="match status" value="1"/>
</dbReference>
<reference evidence="3" key="1">
    <citation type="submission" date="2024-04" db="EMBL/GenBank/DDBJ databases">
        <title>Salinicola lusitanus LLJ914,a marine bacterium isolated from the Okinawa Trough.</title>
        <authorList>
            <person name="Li J."/>
        </authorList>
    </citation>
    <scope>NUCLEOTIDE SEQUENCE [LARGE SCALE GENOMIC DNA]</scope>
</reference>
<sequence>MITHILLTLSSTTSAPPACVCVCVSPEHPQSVHTLIFYTSSLFYYICSSCVCVVCVHLNIHSLYTHSYSTHPPHSLFLYICFSSWTKQVKVWAVRGMREQFPAHLVDGPHHYEKAGDEFLKKVVTCDETWVWHFKPESNGQSMCGSPQALKKHCEQCELLRQVRKDIKNKCIGHQSEGVILPHDDNAKTHTAAQTTQTINQLGWELLPHPPYSPDLAPSDFPLFGLLKTFTRGMKFESHAEVCESVVTD</sequence>
<dbReference type="InterPro" id="IPR036397">
    <property type="entry name" value="RNaseH_sf"/>
</dbReference>
<protein>
    <submittedName>
        <fullName evidence="2">Uncharacterized protein</fullName>
    </submittedName>
</protein>
<dbReference type="PANTHER" id="PTHR46060:SF1">
    <property type="entry name" value="MARINER MOS1 TRANSPOSASE-LIKE PROTEIN"/>
    <property type="match status" value="1"/>
</dbReference>
<proteinExistence type="predicted"/>
<dbReference type="Proteomes" id="UP001460270">
    <property type="component" value="Unassembled WGS sequence"/>
</dbReference>
<keyword evidence="1" id="KW-0732">Signal</keyword>
<dbReference type="Gene3D" id="3.30.420.10">
    <property type="entry name" value="Ribonuclease H-like superfamily/Ribonuclease H"/>
    <property type="match status" value="1"/>
</dbReference>